<dbReference type="InterPro" id="IPR037066">
    <property type="entry name" value="Plug_dom_sf"/>
</dbReference>
<dbReference type="Proteomes" id="UP000028933">
    <property type="component" value="Chromosome"/>
</dbReference>
<comment type="similarity">
    <text evidence="8">Belongs to the TonB-dependent receptor family.</text>
</comment>
<dbReference type="SUPFAM" id="SSF56935">
    <property type="entry name" value="Porins"/>
    <property type="match status" value="1"/>
</dbReference>
<evidence type="ECO:0000256" key="5">
    <source>
        <dbReference type="ARBA" id="ARBA00022729"/>
    </source>
</evidence>
<dbReference type="GO" id="GO:0044718">
    <property type="term" value="P:siderophore transmembrane transport"/>
    <property type="evidence" value="ECO:0007669"/>
    <property type="project" value="TreeGrafter"/>
</dbReference>
<keyword evidence="7 8" id="KW-0998">Cell outer membrane</keyword>
<evidence type="ECO:0000313" key="12">
    <source>
        <dbReference type="Proteomes" id="UP000028933"/>
    </source>
</evidence>
<dbReference type="GO" id="GO:0015344">
    <property type="term" value="F:siderophore uptake transmembrane transporter activity"/>
    <property type="evidence" value="ECO:0007669"/>
    <property type="project" value="TreeGrafter"/>
</dbReference>
<keyword evidence="5 9" id="KW-0732">Signal</keyword>
<comment type="subcellular location">
    <subcellularLocation>
        <location evidence="1 8">Cell outer membrane</location>
        <topology evidence="1 8">Multi-pass membrane protein</topology>
    </subcellularLocation>
</comment>
<keyword evidence="2 8" id="KW-0813">Transport</keyword>
<dbReference type="KEGG" id="eao:BD94_3404"/>
<evidence type="ECO:0000259" key="10">
    <source>
        <dbReference type="Pfam" id="PF07715"/>
    </source>
</evidence>
<proteinExistence type="inferred from homology"/>
<evidence type="ECO:0000256" key="2">
    <source>
        <dbReference type="ARBA" id="ARBA00022448"/>
    </source>
</evidence>
<dbReference type="PANTHER" id="PTHR30069:SF29">
    <property type="entry name" value="HEMOGLOBIN AND HEMOGLOBIN-HAPTOGLOBIN-BINDING PROTEIN 1-RELATED"/>
    <property type="match status" value="1"/>
</dbReference>
<dbReference type="NCBIfam" id="TIGR04056">
    <property type="entry name" value="OMP_RagA_SusC"/>
    <property type="match status" value="1"/>
</dbReference>
<dbReference type="InterPro" id="IPR039426">
    <property type="entry name" value="TonB-dep_rcpt-like"/>
</dbReference>
<reference evidence="11" key="1">
    <citation type="journal article" date="2013" name="Lancet">
        <title>First case of E anophelis outbreak in an intensive-care unit.</title>
        <authorList>
            <person name="Teo J."/>
            <person name="Tan S.Y."/>
            <person name="Tay M."/>
            <person name="Ding Y."/>
            <person name="Kjelleberg S."/>
            <person name="Givskov M."/>
            <person name="Lin R.T."/>
            <person name="Yang L."/>
        </authorList>
    </citation>
    <scope>NUCLEOTIDE SEQUENCE [LARGE SCALE GENOMIC DNA]</scope>
    <source>
        <strain evidence="11">NUHP1</strain>
    </source>
</reference>
<dbReference type="NCBIfam" id="TIGR04057">
    <property type="entry name" value="SusC_RagA_signa"/>
    <property type="match status" value="1"/>
</dbReference>
<protein>
    <submittedName>
        <fullName evidence="11">TonB-dependent receptor</fullName>
    </submittedName>
</protein>
<dbReference type="InterPro" id="IPR023997">
    <property type="entry name" value="TonB-dep_OMP_SusC/RagA_CS"/>
</dbReference>
<organism evidence="11 12">
    <name type="scientific">Elizabethkingia anophelis NUHP1</name>
    <dbReference type="NCBI Taxonomy" id="1338011"/>
    <lineage>
        <taxon>Bacteria</taxon>
        <taxon>Pseudomonadati</taxon>
        <taxon>Bacteroidota</taxon>
        <taxon>Flavobacteriia</taxon>
        <taxon>Flavobacteriales</taxon>
        <taxon>Weeksellaceae</taxon>
        <taxon>Elizabethkingia</taxon>
    </lineage>
</organism>
<dbReference type="GO" id="GO:0009279">
    <property type="term" value="C:cell outer membrane"/>
    <property type="evidence" value="ECO:0007669"/>
    <property type="project" value="UniProtKB-SubCell"/>
</dbReference>
<sequence>MKKVVIKLGLLQMPLLLASVMSYAQKKDSIKTSSIDEVVVTAYGVKKEKKALGYSFQDVKGQALVDAKEVNVTNALVGKVAGLQIIKGNNGPASSSKINIRGFNSLRGDNQPLIVVDGVPMSNAAGNKSKSNSQDKNNDMWIPDMDMGNGLSDINPDDIESMSVLKGGAASALYGSRAGNGVILITTKTGKKKGGGLGITYSTSMGFESMFIKPDLQSSFGRGTDGGDYPAGSQDTGSWGAPIKGEVYNNLKNFFRVGSNVQHSLTFQENLGAGTNLYTSATYLNSNSQIPNSNYERWNFMAKMSSNFGENKRWTSDIKFQYISAKANNRPISGMSDGGNLYPAVLLMPRNIDIRDYKDGQMENGVNSRWITSNGVNPYWSAYNRLNEDKKDRFIISGYLKYQFNDWLSADVRIGTDFYSLNAENKTWAGSRMNNSYNVSQEKFYENNYITSLTAKKDNIVGKWGASLSVYGQMMETKTDAIYLSASKLTIPNYFDINNSDGNPLIQTVKLNKKINSVFATAEINYDGYWFINATARNDWSSTLAVENRSYFYPSVSTSLVVTDMINKLGGGRSQILSFAKLRASYAVTGNALEPYELYNTYNIGRDPNGNVIASRKKTLYDPNLRNELLKTFEVGADIKLFNRVSIDFSYYDTKSKDQLINLPMNPLSGYSYKKINAGEIENKGFEIMLNSDIINNGRFIWNMNANYSQNKNTVNALYEDLTMYQLGGFDNVLINAQVGSRYGAIFGSKFKRVNDPNSQYNGKLILDGNGLPLAEEGTFYLGDQTPRALVGLTNSFSYKNFGLSFQIDGRFGGKFFSGTQSALQRSGLAEITAPGRRRDNFVVDGVVADGSGYKVNTVETTQQRYWNAVGSLSSPNFGITEQNIYDATNVRLRNVQISYNFPKSMFDKSVIKSAKVSVSANNVWMIYSKAKGVDPESVFALSSNAVGFENFAMPTSRSYFFNLTLGF</sequence>
<keyword evidence="3 8" id="KW-1134">Transmembrane beta strand</keyword>
<dbReference type="eggNOG" id="COG1629">
    <property type="taxonomic scope" value="Bacteria"/>
</dbReference>
<keyword evidence="6 8" id="KW-0472">Membrane</keyword>
<evidence type="ECO:0000256" key="4">
    <source>
        <dbReference type="ARBA" id="ARBA00022692"/>
    </source>
</evidence>
<feature type="chain" id="PRO_5001717868" evidence="9">
    <location>
        <begin position="25"/>
        <end position="968"/>
    </location>
</feature>
<name>A0A077ELT4_9FLAO</name>
<dbReference type="InterPro" id="IPR036942">
    <property type="entry name" value="Beta-barrel_TonB_sf"/>
</dbReference>
<dbReference type="Gene3D" id="2.40.170.20">
    <property type="entry name" value="TonB-dependent receptor, beta-barrel domain"/>
    <property type="match status" value="1"/>
</dbReference>
<evidence type="ECO:0000313" key="11">
    <source>
        <dbReference type="EMBL" id="AIL47179.1"/>
    </source>
</evidence>
<dbReference type="PANTHER" id="PTHR30069">
    <property type="entry name" value="TONB-DEPENDENT OUTER MEMBRANE RECEPTOR"/>
    <property type="match status" value="1"/>
</dbReference>
<accession>A0A077ELT4</accession>
<dbReference type="Pfam" id="PF07715">
    <property type="entry name" value="Plug"/>
    <property type="match status" value="1"/>
</dbReference>
<keyword evidence="4 8" id="KW-0812">Transmembrane</keyword>
<gene>
    <name evidence="11" type="ORF">BD94_3404</name>
</gene>
<dbReference type="RefSeq" id="WP_021348062.1">
    <property type="nucleotide sequence ID" value="NZ_CP007547.1"/>
</dbReference>
<dbReference type="EMBL" id="CP007547">
    <property type="protein sequence ID" value="AIL47179.1"/>
    <property type="molecule type" value="Genomic_DNA"/>
</dbReference>
<evidence type="ECO:0000256" key="6">
    <source>
        <dbReference type="ARBA" id="ARBA00023136"/>
    </source>
</evidence>
<dbReference type="PROSITE" id="PS52016">
    <property type="entry name" value="TONB_DEPENDENT_REC_3"/>
    <property type="match status" value="1"/>
</dbReference>
<evidence type="ECO:0000256" key="8">
    <source>
        <dbReference type="PROSITE-ProRule" id="PRU01360"/>
    </source>
</evidence>
<keyword evidence="11" id="KW-0675">Receptor</keyword>
<dbReference type="AlphaFoldDB" id="A0A077ELT4"/>
<dbReference type="InterPro" id="IPR012910">
    <property type="entry name" value="Plug_dom"/>
</dbReference>
<evidence type="ECO:0000256" key="7">
    <source>
        <dbReference type="ARBA" id="ARBA00023237"/>
    </source>
</evidence>
<feature type="domain" description="TonB-dependent receptor plug" evidence="10">
    <location>
        <begin position="51"/>
        <end position="182"/>
    </location>
</feature>
<feature type="signal peptide" evidence="9">
    <location>
        <begin position="1"/>
        <end position="24"/>
    </location>
</feature>
<dbReference type="Gene3D" id="2.170.130.10">
    <property type="entry name" value="TonB-dependent receptor, plug domain"/>
    <property type="match status" value="1"/>
</dbReference>
<reference evidence="11" key="2">
    <citation type="journal article" date="2015" name="Genome Biol. Evol.">
        <title>Complete Genome Sequence and Transcriptomic Analysis of the Novel Pathogen Elizabethkingia anophelis in Response to Oxidative Stress.</title>
        <authorList>
            <person name="Li Y."/>
            <person name="Liu Y."/>
            <person name="Chew S.C."/>
            <person name="Tay M."/>
            <person name="Salido M.M."/>
            <person name="Teo J."/>
            <person name="Lauro F.M."/>
            <person name="Givskov M."/>
            <person name="Yang L."/>
        </authorList>
    </citation>
    <scope>NUCLEOTIDE SEQUENCE</scope>
    <source>
        <strain evidence="11">NUHP1</strain>
    </source>
</reference>
<dbReference type="InterPro" id="IPR023996">
    <property type="entry name" value="TonB-dep_OMP_SusC/RagA"/>
</dbReference>
<evidence type="ECO:0000256" key="9">
    <source>
        <dbReference type="SAM" id="SignalP"/>
    </source>
</evidence>
<dbReference type="STRING" id="1338011.BD94_3404"/>
<evidence type="ECO:0000256" key="1">
    <source>
        <dbReference type="ARBA" id="ARBA00004571"/>
    </source>
</evidence>
<evidence type="ECO:0000256" key="3">
    <source>
        <dbReference type="ARBA" id="ARBA00022452"/>
    </source>
</evidence>
<dbReference type="HOGENOM" id="CLU_004317_2_1_10"/>